<keyword evidence="5" id="KW-1185">Reference proteome</keyword>
<dbReference type="InterPro" id="IPR036452">
    <property type="entry name" value="Ribo_hydro-like"/>
</dbReference>
<gene>
    <name evidence="4" type="ORF">FH972_015441</name>
</gene>
<dbReference type="PANTHER" id="PTHR46692:SF1">
    <property type="entry name" value="NUCLEOSIDE HYDROLASE 3-RELATED"/>
    <property type="match status" value="1"/>
</dbReference>
<reference evidence="4 5" key="1">
    <citation type="submission" date="2019-06" db="EMBL/GenBank/DDBJ databases">
        <title>A chromosomal-level reference genome of Carpinus fangiana (Coryloideae, Betulaceae).</title>
        <authorList>
            <person name="Yang X."/>
            <person name="Wang Z."/>
            <person name="Zhang L."/>
            <person name="Hao G."/>
            <person name="Liu J."/>
            <person name="Yang Y."/>
        </authorList>
    </citation>
    <scope>NUCLEOTIDE SEQUENCE [LARGE SCALE GENOMIC DNA]</scope>
    <source>
        <strain evidence="4">Cfa_2016G</strain>
        <tissue evidence="4">Leaf</tissue>
    </source>
</reference>
<dbReference type="AlphaFoldDB" id="A0A5N6REN7"/>
<feature type="compositionally biased region" description="Pro residues" evidence="2">
    <location>
        <begin position="245"/>
        <end position="255"/>
    </location>
</feature>
<dbReference type="SUPFAM" id="SSF53590">
    <property type="entry name" value="Nucleoside hydrolase"/>
    <property type="match status" value="1"/>
</dbReference>
<protein>
    <recommendedName>
        <fullName evidence="3">Inosine/uridine-preferring nucleoside hydrolase domain-containing protein</fullName>
    </recommendedName>
</protein>
<feature type="domain" description="Inosine/uridine-preferring nucleoside hydrolase" evidence="3">
    <location>
        <begin position="291"/>
        <end position="338"/>
    </location>
</feature>
<evidence type="ECO:0000313" key="5">
    <source>
        <dbReference type="Proteomes" id="UP000327013"/>
    </source>
</evidence>
<evidence type="ECO:0000256" key="2">
    <source>
        <dbReference type="SAM" id="MobiDB-lite"/>
    </source>
</evidence>
<dbReference type="PANTHER" id="PTHR46692">
    <property type="entry name" value="INOSINE-URIDINE PREFERRING NUCLEOSIDE HYDROLASE FAMILY PROTEIN"/>
    <property type="match status" value="1"/>
</dbReference>
<feature type="compositionally biased region" description="Basic and acidic residues" evidence="2">
    <location>
        <begin position="277"/>
        <end position="286"/>
    </location>
</feature>
<name>A0A5N6REN7_9ROSI</name>
<feature type="region of interest" description="Disordered" evidence="2">
    <location>
        <begin position="223"/>
        <end position="286"/>
    </location>
</feature>
<evidence type="ECO:0000313" key="4">
    <source>
        <dbReference type="EMBL" id="KAE8076816.1"/>
    </source>
</evidence>
<dbReference type="OrthoDB" id="5783963at2759"/>
<proteinExistence type="inferred from homology"/>
<dbReference type="Proteomes" id="UP000327013">
    <property type="component" value="Chromosome 6"/>
</dbReference>
<dbReference type="EMBL" id="CM017326">
    <property type="protein sequence ID" value="KAE8076816.1"/>
    <property type="molecule type" value="Genomic_DNA"/>
</dbReference>
<organism evidence="4 5">
    <name type="scientific">Carpinus fangiana</name>
    <dbReference type="NCBI Taxonomy" id="176857"/>
    <lineage>
        <taxon>Eukaryota</taxon>
        <taxon>Viridiplantae</taxon>
        <taxon>Streptophyta</taxon>
        <taxon>Embryophyta</taxon>
        <taxon>Tracheophyta</taxon>
        <taxon>Spermatophyta</taxon>
        <taxon>Magnoliopsida</taxon>
        <taxon>eudicotyledons</taxon>
        <taxon>Gunneridae</taxon>
        <taxon>Pentapetalae</taxon>
        <taxon>rosids</taxon>
        <taxon>fabids</taxon>
        <taxon>Fagales</taxon>
        <taxon>Betulaceae</taxon>
        <taxon>Carpinus</taxon>
    </lineage>
</organism>
<dbReference type="Pfam" id="PF01156">
    <property type="entry name" value="IU_nuc_hydro"/>
    <property type="match status" value="1"/>
</dbReference>
<sequence length="346" mass="37693">MARGGASSVLLAGGIGDREVPTHVTAGSWSDWVSLSADCFVSPAIVRRLFSGFAGESVIAGQASEYTKVILETMSMKTDRWASCPPSNAWEKQSVRLPSALGEVSWVNPTPTGWWSASVLAGGGSDLVLWVAFGRPVLGWWALSVAKVSCLMSQVITHSSDLLLTIAIVPPTGYKSLPPPPSTDADHHPVPPLTTTVPAPTIRCFSPQTLLFLSHLLHNPHLPSPPTTGTERIRDNHPPRHQLGQPPPPISPPSIFPKIFPPRDSLGDTTTGQFRPPPRDSHRVEEDHTSNPYAEFNVFGDPFAAYQVFHSGIPITLVPLDATNTIPINENFFDTFEQRQQFHFYC</sequence>
<dbReference type="InterPro" id="IPR001910">
    <property type="entry name" value="Inosine/uridine_hydrolase_dom"/>
</dbReference>
<accession>A0A5N6REN7</accession>
<evidence type="ECO:0000256" key="1">
    <source>
        <dbReference type="ARBA" id="ARBA00009176"/>
    </source>
</evidence>
<dbReference type="Gene3D" id="3.90.245.10">
    <property type="entry name" value="Ribonucleoside hydrolase-like"/>
    <property type="match status" value="1"/>
</dbReference>
<dbReference type="GO" id="GO:0016799">
    <property type="term" value="F:hydrolase activity, hydrolyzing N-glycosyl compounds"/>
    <property type="evidence" value="ECO:0007669"/>
    <property type="project" value="InterPro"/>
</dbReference>
<comment type="similarity">
    <text evidence="1">Belongs to the IUNH family.</text>
</comment>
<evidence type="ECO:0000259" key="3">
    <source>
        <dbReference type="Pfam" id="PF01156"/>
    </source>
</evidence>